<feature type="DNA-binding region" description="H-T-H motif" evidence="4">
    <location>
        <begin position="38"/>
        <end position="57"/>
    </location>
</feature>
<dbReference type="Gene3D" id="1.10.10.60">
    <property type="entry name" value="Homeodomain-like"/>
    <property type="match status" value="1"/>
</dbReference>
<sequence>MSATNTRPPGRPMSAEREQVLLDAALEVLRSVGYDKLTVVAVCELAGASTKTAYRRWANKDELLVAALRRAVERKVDGVPALIREDHLREALIANLQAQADSYRASANLVIGLLVASRVDGDLGAVARQVIRQHETTYCGVLLQDAVARGEARPDVDPEFVADLARSFFLHELLVRDEPPGRERILAFVDQVLVPLCATREA</sequence>
<keyword evidence="7" id="KW-1185">Reference proteome</keyword>
<feature type="domain" description="HTH tetR-type" evidence="5">
    <location>
        <begin position="15"/>
        <end position="75"/>
    </location>
</feature>
<dbReference type="PANTHER" id="PTHR30055">
    <property type="entry name" value="HTH-TYPE TRANSCRIPTIONAL REGULATOR RUTR"/>
    <property type="match status" value="1"/>
</dbReference>
<name>A0ABU4MTB9_9ACTN</name>
<protein>
    <submittedName>
        <fullName evidence="6">TetR/AcrR family transcriptional regulator</fullName>
    </submittedName>
</protein>
<gene>
    <name evidence="6" type="ORF">PV383_26270</name>
</gene>
<dbReference type="InterPro" id="IPR009057">
    <property type="entry name" value="Homeodomain-like_sf"/>
</dbReference>
<keyword evidence="3" id="KW-0804">Transcription</keyword>
<keyword evidence="1" id="KW-0805">Transcription regulation</keyword>
<evidence type="ECO:0000256" key="2">
    <source>
        <dbReference type="ARBA" id="ARBA00023125"/>
    </source>
</evidence>
<dbReference type="RefSeq" id="WP_093788992.1">
    <property type="nucleotide sequence ID" value="NZ_JABXWF010000005.1"/>
</dbReference>
<dbReference type="Pfam" id="PF00440">
    <property type="entry name" value="TetR_N"/>
    <property type="match status" value="1"/>
</dbReference>
<dbReference type="Pfam" id="PF16859">
    <property type="entry name" value="TetR_C_11"/>
    <property type="match status" value="1"/>
</dbReference>
<evidence type="ECO:0000259" key="5">
    <source>
        <dbReference type="PROSITE" id="PS50977"/>
    </source>
</evidence>
<comment type="caution">
    <text evidence="6">The sequence shown here is derived from an EMBL/GenBank/DDBJ whole genome shotgun (WGS) entry which is preliminary data.</text>
</comment>
<evidence type="ECO:0000256" key="1">
    <source>
        <dbReference type="ARBA" id="ARBA00023015"/>
    </source>
</evidence>
<dbReference type="SUPFAM" id="SSF46689">
    <property type="entry name" value="Homeodomain-like"/>
    <property type="match status" value="1"/>
</dbReference>
<reference evidence="6 7" key="1">
    <citation type="journal article" date="2023" name="Microb. Genom.">
        <title>Mesoterricola silvestris gen. nov., sp. nov., Mesoterricola sediminis sp. nov., Geothrix oryzae sp. nov., Geothrix edaphica sp. nov., Geothrix rubra sp. nov., and Geothrix limicola sp. nov., six novel members of Acidobacteriota isolated from soils.</title>
        <authorList>
            <person name="Weisberg A.J."/>
            <person name="Pearce E."/>
            <person name="Kramer C.G."/>
            <person name="Chang J.H."/>
            <person name="Clarke C.R."/>
        </authorList>
    </citation>
    <scope>NUCLEOTIDE SEQUENCE [LARGE SCALE GENOMIC DNA]</scope>
    <source>
        <strain evidence="6 7">NE20-4-1</strain>
    </source>
</reference>
<dbReference type="InterPro" id="IPR036271">
    <property type="entry name" value="Tet_transcr_reg_TetR-rel_C_sf"/>
</dbReference>
<dbReference type="EMBL" id="JARAWJ010000021">
    <property type="protein sequence ID" value="MDX3040659.1"/>
    <property type="molecule type" value="Genomic_DNA"/>
</dbReference>
<proteinExistence type="predicted"/>
<dbReference type="InterPro" id="IPR011075">
    <property type="entry name" value="TetR_C"/>
</dbReference>
<evidence type="ECO:0000313" key="6">
    <source>
        <dbReference type="EMBL" id="MDX3040659.1"/>
    </source>
</evidence>
<dbReference type="PRINTS" id="PR00455">
    <property type="entry name" value="HTHTETR"/>
</dbReference>
<dbReference type="InterPro" id="IPR001647">
    <property type="entry name" value="HTH_TetR"/>
</dbReference>
<evidence type="ECO:0000313" key="7">
    <source>
        <dbReference type="Proteomes" id="UP001282474"/>
    </source>
</evidence>
<dbReference type="PANTHER" id="PTHR30055:SF149">
    <property type="entry name" value="TETR-FAMILY TRANSCRIPTIONAL REGULATOR"/>
    <property type="match status" value="1"/>
</dbReference>
<dbReference type="PROSITE" id="PS50977">
    <property type="entry name" value="HTH_TETR_2"/>
    <property type="match status" value="1"/>
</dbReference>
<dbReference type="Gene3D" id="1.10.357.10">
    <property type="entry name" value="Tetracycline Repressor, domain 2"/>
    <property type="match status" value="1"/>
</dbReference>
<evidence type="ECO:0000256" key="3">
    <source>
        <dbReference type="ARBA" id="ARBA00023163"/>
    </source>
</evidence>
<dbReference type="SUPFAM" id="SSF48498">
    <property type="entry name" value="Tetracyclin repressor-like, C-terminal domain"/>
    <property type="match status" value="1"/>
</dbReference>
<keyword evidence="2 4" id="KW-0238">DNA-binding</keyword>
<dbReference type="Proteomes" id="UP001282474">
    <property type="component" value="Unassembled WGS sequence"/>
</dbReference>
<organism evidence="6 7">
    <name type="scientific">Streptomyces caniscabiei</name>
    <dbReference type="NCBI Taxonomy" id="2746961"/>
    <lineage>
        <taxon>Bacteria</taxon>
        <taxon>Bacillati</taxon>
        <taxon>Actinomycetota</taxon>
        <taxon>Actinomycetes</taxon>
        <taxon>Kitasatosporales</taxon>
        <taxon>Streptomycetaceae</taxon>
        <taxon>Streptomyces</taxon>
    </lineage>
</organism>
<evidence type="ECO:0000256" key="4">
    <source>
        <dbReference type="PROSITE-ProRule" id="PRU00335"/>
    </source>
</evidence>
<dbReference type="InterPro" id="IPR050109">
    <property type="entry name" value="HTH-type_TetR-like_transc_reg"/>
</dbReference>
<accession>A0ABU4MTB9</accession>